<name>A0A369BKH8_9FIRM</name>
<dbReference type="Gene3D" id="1.10.10.60">
    <property type="entry name" value="Homeodomain-like"/>
    <property type="match status" value="1"/>
</dbReference>
<sequence length="90" mass="10420">MGYKSAIDILPENLLDAVQKYIDGEYLYIPRKECNKKSWGELKKSKEYFSARNFEILEKHQAGMSAKDLSEKYYLSVKTIYKIVASAKSD</sequence>
<gene>
    <name evidence="2" type="ORF">DFR58_101296</name>
</gene>
<protein>
    <submittedName>
        <fullName evidence="2">Mor transcription activator family protein</fullName>
    </submittedName>
</protein>
<dbReference type="RefSeq" id="WP_114296024.1">
    <property type="nucleotide sequence ID" value="NZ_QPJT01000001.1"/>
</dbReference>
<dbReference type="EMBL" id="QPJT01000001">
    <property type="protein sequence ID" value="RCX21086.1"/>
    <property type="molecule type" value="Genomic_DNA"/>
</dbReference>
<dbReference type="InterPro" id="IPR009057">
    <property type="entry name" value="Homeodomain-like_sf"/>
</dbReference>
<keyword evidence="3" id="KW-1185">Reference proteome</keyword>
<dbReference type="AlphaFoldDB" id="A0A369BKH8"/>
<evidence type="ECO:0000313" key="2">
    <source>
        <dbReference type="EMBL" id="RCX21086.1"/>
    </source>
</evidence>
<dbReference type="SUPFAM" id="SSF46689">
    <property type="entry name" value="Homeodomain-like"/>
    <property type="match status" value="1"/>
</dbReference>
<dbReference type="Proteomes" id="UP000253034">
    <property type="component" value="Unassembled WGS sequence"/>
</dbReference>
<dbReference type="InterPro" id="IPR014875">
    <property type="entry name" value="Mor_transcription_activator"/>
</dbReference>
<reference evidence="2 3" key="1">
    <citation type="submission" date="2018-07" db="EMBL/GenBank/DDBJ databases">
        <title>Genomic Encyclopedia of Type Strains, Phase IV (KMG-IV): sequencing the most valuable type-strain genomes for metagenomic binning, comparative biology and taxonomic classification.</title>
        <authorList>
            <person name="Goeker M."/>
        </authorList>
    </citation>
    <scope>NUCLEOTIDE SEQUENCE [LARGE SCALE GENOMIC DNA]</scope>
    <source>
        <strain evidence="2 3">DSM 27016</strain>
    </source>
</reference>
<feature type="domain" description="Mor transcription activator" evidence="1">
    <location>
        <begin position="11"/>
        <end position="88"/>
    </location>
</feature>
<dbReference type="PANTHER" id="PTHR37812">
    <property type="entry name" value="MU-LIKE PROPHAGE FLUMU PROTEIN C"/>
    <property type="match status" value="1"/>
</dbReference>
<dbReference type="InterPro" id="IPR049739">
    <property type="entry name" value="YraL-like"/>
</dbReference>
<accession>A0A369BKH8</accession>
<organism evidence="2 3">
    <name type="scientific">Anaerobacterium chartisolvens</name>
    <dbReference type="NCBI Taxonomy" id="1297424"/>
    <lineage>
        <taxon>Bacteria</taxon>
        <taxon>Bacillati</taxon>
        <taxon>Bacillota</taxon>
        <taxon>Clostridia</taxon>
        <taxon>Eubacteriales</taxon>
        <taxon>Oscillospiraceae</taxon>
        <taxon>Anaerobacterium</taxon>
    </lineage>
</organism>
<dbReference type="NCBIfam" id="NF040785">
    <property type="entry name" value="CD3324_fam"/>
    <property type="match status" value="1"/>
</dbReference>
<evidence type="ECO:0000259" key="1">
    <source>
        <dbReference type="Pfam" id="PF08765"/>
    </source>
</evidence>
<comment type="caution">
    <text evidence="2">The sequence shown here is derived from an EMBL/GenBank/DDBJ whole genome shotgun (WGS) entry which is preliminary data.</text>
</comment>
<dbReference type="InterPro" id="IPR052411">
    <property type="entry name" value="c-mor_Regulatory_Protein"/>
</dbReference>
<dbReference type="OrthoDB" id="9800398at2"/>
<proteinExistence type="predicted"/>
<evidence type="ECO:0000313" key="3">
    <source>
        <dbReference type="Proteomes" id="UP000253034"/>
    </source>
</evidence>
<dbReference type="PANTHER" id="PTHR37812:SF1">
    <property type="entry name" value="MU-LIKE PROPHAGE FLUMU PROTEIN C"/>
    <property type="match status" value="1"/>
</dbReference>
<dbReference type="Pfam" id="PF08765">
    <property type="entry name" value="Mor"/>
    <property type="match status" value="1"/>
</dbReference>